<feature type="region of interest" description="Disordered" evidence="1">
    <location>
        <begin position="460"/>
        <end position="491"/>
    </location>
</feature>
<evidence type="ECO:0000259" key="2">
    <source>
        <dbReference type="Pfam" id="PF02470"/>
    </source>
</evidence>
<protein>
    <submittedName>
        <fullName evidence="3">Virulence factor Mce family protein</fullName>
    </submittedName>
</protein>
<feature type="domain" description="Mce/MlaD" evidence="2">
    <location>
        <begin position="41"/>
        <end position="120"/>
    </location>
</feature>
<evidence type="ECO:0000256" key="1">
    <source>
        <dbReference type="SAM" id="MobiDB-lite"/>
    </source>
</evidence>
<gene>
    <name evidence="3" type="ORF">PAI11_27780</name>
</gene>
<evidence type="ECO:0000313" key="3">
    <source>
        <dbReference type="EMBL" id="EHN10347.1"/>
    </source>
</evidence>
<dbReference type="PANTHER" id="PTHR33371">
    <property type="entry name" value="INTERMEMBRANE PHOSPHOLIPID TRANSPORT SYSTEM BINDING PROTEIN MLAD-RELATED"/>
    <property type="match status" value="1"/>
</dbReference>
<name>H0E7H6_9ACTN</name>
<dbReference type="Proteomes" id="UP000005143">
    <property type="component" value="Unassembled WGS sequence"/>
</dbReference>
<proteinExistence type="predicted"/>
<evidence type="ECO:0000313" key="4">
    <source>
        <dbReference type="Proteomes" id="UP000005143"/>
    </source>
</evidence>
<dbReference type="RefSeq" id="WP_007576282.1">
    <property type="nucleotide sequence ID" value="NZ_AGUD01000225.1"/>
</dbReference>
<organism evidence="3 4">
    <name type="scientific">Patulibacter medicamentivorans</name>
    <dbReference type="NCBI Taxonomy" id="1097667"/>
    <lineage>
        <taxon>Bacteria</taxon>
        <taxon>Bacillati</taxon>
        <taxon>Actinomycetota</taxon>
        <taxon>Thermoleophilia</taxon>
        <taxon>Solirubrobacterales</taxon>
        <taxon>Patulibacteraceae</taxon>
        <taxon>Patulibacter</taxon>
    </lineage>
</organism>
<dbReference type="InterPro" id="IPR003399">
    <property type="entry name" value="Mce/MlaD"/>
</dbReference>
<sequence length="491" mass="53084">MSTRSPGFGRILLMVAFALSCFGLLLFLWSSFGGPVPLQPKGYRVHVSFAEGAQLATEADVRISGVPVGKVKTVEADKRTGRAEAVVEIKPRFAPLPADTRAILRAKTLLGETYVELTPGDRRGPKLADEGRIGDAKVSKTVEFDEVLRTFDRPTREAVRDYLQRSATALRGRGGDLSAAIGTLSPFSQDGATLLRILDAQAGDVRRLVRNGGETVGALSARRGQLAGLIGDANRLFAITDRRSDALRQAMVALPTFEREARRTVTRLGDFAGKTDPLVRQLRPAARELSPTLRDLQRLSPDLRALFRDLNPLIDASRDGLPALTRVTDALRPAIDELDPLLREVNPALQLVGAYPQESRAFFANAAMALNASAPGVDGKRYGYLRVVNPINLENLAVWKRRLSTNRPNAYAKPGTFSQLSKGLPVFENRQCGRVVTGSGLIGDLLSALGHTLDGAAGPCRKQGPYVNPDGRTSDFPQVARDPQTPPASGR</sequence>
<dbReference type="OrthoDB" id="338143at2"/>
<dbReference type="Pfam" id="PF02470">
    <property type="entry name" value="MlaD"/>
    <property type="match status" value="1"/>
</dbReference>
<dbReference type="PROSITE" id="PS51257">
    <property type="entry name" value="PROKAR_LIPOPROTEIN"/>
    <property type="match status" value="1"/>
</dbReference>
<keyword evidence="4" id="KW-1185">Reference proteome</keyword>
<dbReference type="AlphaFoldDB" id="H0E7H6"/>
<reference evidence="3 4" key="1">
    <citation type="journal article" date="2013" name="Biodegradation">
        <title>Quantitative proteomic analysis of ibuprofen-degrading Patulibacter sp. strain I11.</title>
        <authorList>
            <person name="Almeida B."/>
            <person name="Kjeldal H."/>
            <person name="Lolas I."/>
            <person name="Knudsen A.D."/>
            <person name="Carvalho G."/>
            <person name="Nielsen K.L."/>
            <person name="Barreto Crespo M.T."/>
            <person name="Stensballe A."/>
            <person name="Nielsen J.L."/>
        </authorList>
    </citation>
    <scope>NUCLEOTIDE SEQUENCE [LARGE SCALE GENOMIC DNA]</scope>
    <source>
        <strain evidence="3 4">I11</strain>
    </source>
</reference>
<comment type="caution">
    <text evidence="3">The sequence shown here is derived from an EMBL/GenBank/DDBJ whole genome shotgun (WGS) entry which is preliminary data.</text>
</comment>
<accession>H0E7H6</accession>
<dbReference type="PANTHER" id="PTHR33371:SF4">
    <property type="entry name" value="INTERMEMBRANE PHOSPHOLIPID TRANSPORT SYSTEM BINDING PROTEIN MLAD"/>
    <property type="match status" value="1"/>
</dbReference>
<dbReference type="EMBL" id="AGUD01000225">
    <property type="protein sequence ID" value="EHN10347.1"/>
    <property type="molecule type" value="Genomic_DNA"/>
</dbReference>
<dbReference type="InterPro" id="IPR052336">
    <property type="entry name" value="MlaD_Phospholipid_Transporter"/>
</dbReference>